<dbReference type="EMBL" id="BK015274">
    <property type="protein sequence ID" value="DAD99078.1"/>
    <property type="molecule type" value="Genomic_DNA"/>
</dbReference>
<accession>A0A8S5NWC9</accession>
<protein>
    <submittedName>
        <fullName evidence="1">Uncharacterized protein</fullName>
    </submittedName>
</protein>
<reference evidence="1" key="1">
    <citation type="journal article" date="2021" name="Proc. Natl. Acad. Sci. U.S.A.">
        <title>A Catalog of Tens of Thousands of Viruses from Human Metagenomes Reveals Hidden Associations with Chronic Diseases.</title>
        <authorList>
            <person name="Tisza M.J."/>
            <person name="Buck C.B."/>
        </authorList>
    </citation>
    <scope>NUCLEOTIDE SEQUENCE</scope>
    <source>
        <strain evidence="1">Ct4Ap70</strain>
    </source>
</reference>
<organism evidence="1">
    <name type="scientific">Siphoviridae sp. ct4Ap70</name>
    <dbReference type="NCBI Taxonomy" id="2825328"/>
    <lineage>
        <taxon>Viruses</taxon>
        <taxon>Duplodnaviria</taxon>
        <taxon>Heunggongvirae</taxon>
        <taxon>Uroviricota</taxon>
        <taxon>Caudoviricetes</taxon>
    </lineage>
</organism>
<evidence type="ECO:0000313" key="1">
    <source>
        <dbReference type="EMBL" id="DAD99078.1"/>
    </source>
</evidence>
<proteinExistence type="predicted"/>
<name>A0A8S5NWC9_9CAUD</name>
<sequence>MMTYSTRKVLYEKLRVHATVSDCNLRTPQETMCRREIYNALW</sequence>